<sequence length="74" mass="7970">MDTGFDQHGTGQRGKVDGAIASRRQDKLLLHAKGRIKLATLSQIGFKIQSGYQSLIKLSNVSSGLAMSQLVVSR</sequence>
<dbReference type="Proteomes" id="UP001066276">
    <property type="component" value="Chromosome 8"/>
</dbReference>
<protein>
    <submittedName>
        <fullName evidence="1">Uncharacterized protein</fullName>
    </submittedName>
</protein>
<reference evidence="1" key="1">
    <citation type="journal article" date="2022" name="bioRxiv">
        <title>Sequencing and chromosome-scale assembly of the giantPleurodeles waltlgenome.</title>
        <authorList>
            <person name="Brown T."/>
            <person name="Elewa A."/>
            <person name="Iarovenko S."/>
            <person name="Subramanian E."/>
            <person name="Araus A.J."/>
            <person name="Petzold A."/>
            <person name="Susuki M."/>
            <person name="Suzuki K.-i.T."/>
            <person name="Hayashi T."/>
            <person name="Toyoda A."/>
            <person name="Oliveira C."/>
            <person name="Osipova E."/>
            <person name="Leigh N.D."/>
            <person name="Simon A."/>
            <person name="Yun M.H."/>
        </authorList>
    </citation>
    <scope>NUCLEOTIDE SEQUENCE</scope>
    <source>
        <strain evidence="1">20211129_DDA</strain>
        <tissue evidence="1">Liver</tissue>
    </source>
</reference>
<organism evidence="1 2">
    <name type="scientific">Pleurodeles waltl</name>
    <name type="common">Iberian ribbed newt</name>
    <dbReference type="NCBI Taxonomy" id="8319"/>
    <lineage>
        <taxon>Eukaryota</taxon>
        <taxon>Metazoa</taxon>
        <taxon>Chordata</taxon>
        <taxon>Craniata</taxon>
        <taxon>Vertebrata</taxon>
        <taxon>Euteleostomi</taxon>
        <taxon>Amphibia</taxon>
        <taxon>Batrachia</taxon>
        <taxon>Caudata</taxon>
        <taxon>Salamandroidea</taxon>
        <taxon>Salamandridae</taxon>
        <taxon>Pleurodelinae</taxon>
        <taxon>Pleurodeles</taxon>
    </lineage>
</organism>
<evidence type="ECO:0000313" key="2">
    <source>
        <dbReference type="Proteomes" id="UP001066276"/>
    </source>
</evidence>
<proteinExistence type="predicted"/>
<name>A0AAV7NXV5_PLEWA</name>
<evidence type="ECO:0000313" key="1">
    <source>
        <dbReference type="EMBL" id="KAJ1119419.1"/>
    </source>
</evidence>
<dbReference type="AlphaFoldDB" id="A0AAV7NXV5"/>
<gene>
    <name evidence="1" type="ORF">NDU88_007605</name>
</gene>
<keyword evidence="2" id="KW-1185">Reference proteome</keyword>
<accession>A0AAV7NXV5</accession>
<dbReference type="EMBL" id="JANPWB010000012">
    <property type="protein sequence ID" value="KAJ1119419.1"/>
    <property type="molecule type" value="Genomic_DNA"/>
</dbReference>
<comment type="caution">
    <text evidence="1">The sequence shown here is derived from an EMBL/GenBank/DDBJ whole genome shotgun (WGS) entry which is preliminary data.</text>
</comment>